<dbReference type="InterPro" id="IPR003593">
    <property type="entry name" value="AAA+_ATPase"/>
</dbReference>
<comment type="caution">
    <text evidence="6">The sequence shown here is derived from an EMBL/GenBank/DDBJ whole genome shotgun (WGS) entry which is preliminary data.</text>
</comment>
<evidence type="ECO:0000313" key="7">
    <source>
        <dbReference type="Proteomes" id="UP000284219"/>
    </source>
</evidence>
<dbReference type="Pfam" id="PF00005">
    <property type="entry name" value="ABC_tran"/>
    <property type="match status" value="1"/>
</dbReference>
<gene>
    <name evidence="6" type="ORF">BEP19_11470</name>
</gene>
<dbReference type="SUPFAM" id="SSF52540">
    <property type="entry name" value="P-loop containing nucleoside triphosphate hydrolases"/>
    <property type="match status" value="1"/>
</dbReference>
<dbReference type="OrthoDB" id="9802264at2"/>
<name>A0A419SGE2_9BACL</name>
<accession>A0A419SGE2</accession>
<keyword evidence="4" id="KW-0067">ATP-binding</keyword>
<dbReference type="PANTHER" id="PTHR43776:SF8">
    <property type="entry name" value="ABC TRANSPORTER, ATP-BINDING PROTEIN"/>
    <property type="match status" value="1"/>
</dbReference>
<organism evidence="6 7">
    <name type="scientific">Ammoniphilus oxalaticus</name>
    <dbReference type="NCBI Taxonomy" id="66863"/>
    <lineage>
        <taxon>Bacteria</taxon>
        <taxon>Bacillati</taxon>
        <taxon>Bacillota</taxon>
        <taxon>Bacilli</taxon>
        <taxon>Bacillales</taxon>
        <taxon>Paenibacillaceae</taxon>
        <taxon>Aneurinibacillus group</taxon>
        <taxon>Ammoniphilus</taxon>
    </lineage>
</organism>
<dbReference type="Proteomes" id="UP000284219">
    <property type="component" value="Unassembled WGS sequence"/>
</dbReference>
<dbReference type="InterPro" id="IPR013563">
    <property type="entry name" value="Oligopep_ABC_C"/>
</dbReference>
<protein>
    <recommendedName>
        <fullName evidence="5">ABC transporter domain-containing protein</fullName>
    </recommendedName>
</protein>
<reference evidence="6 7" key="1">
    <citation type="submission" date="2016-08" db="EMBL/GenBank/DDBJ databases">
        <title>Novel Firmicute Genomes.</title>
        <authorList>
            <person name="Poppleton D.I."/>
            <person name="Gribaldo S."/>
        </authorList>
    </citation>
    <scope>NUCLEOTIDE SEQUENCE [LARGE SCALE GENOMIC DNA]</scope>
    <source>
        <strain evidence="6 7">RAOx-1</strain>
    </source>
</reference>
<evidence type="ECO:0000256" key="4">
    <source>
        <dbReference type="ARBA" id="ARBA00022840"/>
    </source>
</evidence>
<keyword evidence="2" id="KW-0813">Transport</keyword>
<evidence type="ECO:0000313" key="6">
    <source>
        <dbReference type="EMBL" id="RKD22853.1"/>
    </source>
</evidence>
<dbReference type="EMBL" id="MCHY01000009">
    <property type="protein sequence ID" value="RKD22853.1"/>
    <property type="molecule type" value="Genomic_DNA"/>
</dbReference>
<evidence type="ECO:0000259" key="5">
    <source>
        <dbReference type="PROSITE" id="PS50893"/>
    </source>
</evidence>
<comment type="similarity">
    <text evidence="1">Belongs to the ABC transporter superfamily.</text>
</comment>
<evidence type="ECO:0000256" key="3">
    <source>
        <dbReference type="ARBA" id="ARBA00022741"/>
    </source>
</evidence>
<dbReference type="CDD" id="cd03257">
    <property type="entry name" value="ABC_NikE_OppD_transporters"/>
    <property type="match status" value="1"/>
</dbReference>
<dbReference type="RefSeq" id="WP_120190699.1">
    <property type="nucleotide sequence ID" value="NZ_MCHY01000009.1"/>
</dbReference>
<dbReference type="InterPro" id="IPR017871">
    <property type="entry name" value="ABC_transporter-like_CS"/>
</dbReference>
<feature type="domain" description="ABC transporter" evidence="5">
    <location>
        <begin position="5"/>
        <end position="256"/>
    </location>
</feature>
<sequence length="270" mass="30399">MGPLLELKQITKQYPTSFPLRGKGKGVEALRDVSLSIKEGEIIGLVGQSGSGKSTLGEIILQLEKPTEGHVMFAGKNLSTVSKKARKQMRRDIQMVFQDPYETMHPSFTVFDTIAEPLRIHGWRQKEQIRKKVYETLAQVELSPVEDYINRFPHELSGGQLQRIAIARAIVLNPRFLVADEPVSMLDVSIRAGILHLLKQLNDTFKLTMLYISHDLSTVSYLCDRLAVLYKGEIVEIGPTKKVLESPQHPYTQALLTAIPMFPHNRSVIV</sequence>
<dbReference type="Pfam" id="PF08352">
    <property type="entry name" value="oligo_HPY"/>
    <property type="match status" value="1"/>
</dbReference>
<dbReference type="SMART" id="SM00382">
    <property type="entry name" value="AAA"/>
    <property type="match status" value="1"/>
</dbReference>
<keyword evidence="3" id="KW-0547">Nucleotide-binding</keyword>
<evidence type="ECO:0000256" key="1">
    <source>
        <dbReference type="ARBA" id="ARBA00005417"/>
    </source>
</evidence>
<dbReference type="InterPro" id="IPR050319">
    <property type="entry name" value="ABC_transp_ATP-bind"/>
</dbReference>
<dbReference type="GO" id="GO:0055085">
    <property type="term" value="P:transmembrane transport"/>
    <property type="evidence" value="ECO:0007669"/>
    <property type="project" value="UniProtKB-ARBA"/>
</dbReference>
<dbReference type="Gene3D" id="3.40.50.300">
    <property type="entry name" value="P-loop containing nucleotide triphosphate hydrolases"/>
    <property type="match status" value="1"/>
</dbReference>
<dbReference type="GO" id="GO:0016887">
    <property type="term" value="F:ATP hydrolysis activity"/>
    <property type="evidence" value="ECO:0007669"/>
    <property type="project" value="InterPro"/>
</dbReference>
<dbReference type="PANTHER" id="PTHR43776">
    <property type="entry name" value="TRANSPORT ATP-BINDING PROTEIN"/>
    <property type="match status" value="1"/>
</dbReference>
<keyword evidence="7" id="KW-1185">Reference proteome</keyword>
<dbReference type="GO" id="GO:0005524">
    <property type="term" value="F:ATP binding"/>
    <property type="evidence" value="ECO:0007669"/>
    <property type="project" value="UniProtKB-KW"/>
</dbReference>
<proteinExistence type="inferred from homology"/>
<evidence type="ECO:0000256" key="2">
    <source>
        <dbReference type="ARBA" id="ARBA00022448"/>
    </source>
</evidence>
<dbReference type="PROSITE" id="PS00211">
    <property type="entry name" value="ABC_TRANSPORTER_1"/>
    <property type="match status" value="1"/>
</dbReference>
<dbReference type="AlphaFoldDB" id="A0A419SGE2"/>
<dbReference type="GO" id="GO:0015833">
    <property type="term" value="P:peptide transport"/>
    <property type="evidence" value="ECO:0007669"/>
    <property type="project" value="InterPro"/>
</dbReference>
<dbReference type="PROSITE" id="PS50893">
    <property type="entry name" value="ABC_TRANSPORTER_2"/>
    <property type="match status" value="1"/>
</dbReference>
<dbReference type="InterPro" id="IPR027417">
    <property type="entry name" value="P-loop_NTPase"/>
</dbReference>
<dbReference type="InterPro" id="IPR003439">
    <property type="entry name" value="ABC_transporter-like_ATP-bd"/>
</dbReference>